<keyword evidence="1" id="KW-0812">Transmembrane</keyword>
<reference evidence="2" key="1">
    <citation type="submission" date="2015-12" db="EMBL/GenBank/DDBJ databases">
        <title>Gene expression during late stages of embryo sac development: a critical building block for successful pollen-pistil interactions.</title>
        <authorList>
            <person name="Liu Y."/>
            <person name="Joly V."/>
            <person name="Sabar M."/>
            <person name="Matton D.P."/>
        </authorList>
    </citation>
    <scope>NUCLEOTIDE SEQUENCE</scope>
</reference>
<dbReference type="EMBL" id="GEDG01023340">
    <property type="protein sequence ID" value="JAP16819.1"/>
    <property type="molecule type" value="Transcribed_RNA"/>
</dbReference>
<feature type="transmembrane region" description="Helical" evidence="1">
    <location>
        <begin position="51"/>
        <end position="76"/>
    </location>
</feature>
<keyword evidence="1" id="KW-1133">Transmembrane helix</keyword>
<name>A0A0V0H9H3_SOLCH</name>
<evidence type="ECO:0000256" key="1">
    <source>
        <dbReference type="SAM" id="Phobius"/>
    </source>
</evidence>
<proteinExistence type="predicted"/>
<accession>A0A0V0H9H3</accession>
<evidence type="ECO:0000313" key="2">
    <source>
        <dbReference type="EMBL" id="JAP16819.1"/>
    </source>
</evidence>
<keyword evidence="1" id="KW-0472">Membrane</keyword>
<protein>
    <submittedName>
        <fullName evidence="2">Putative ovule protein</fullName>
    </submittedName>
</protein>
<organism evidence="2">
    <name type="scientific">Solanum chacoense</name>
    <name type="common">Chaco potato</name>
    <dbReference type="NCBI Taxonomy" id="4108"/>
    <lineage>
        <taxon>Eukaryota</taxon>
        <taxon>Viridiplantae</taxon>
        <taxon>Streptophyta</taxon>
        <taxon>Embryophyta</taxon>
        <taxon>Tracheophyta</taxon>
        <taxon>Spermatophyta</taxon>
        <taxon>Magnoliopsida</taxon>
        <taxon>eudicotyledons</taxon>
        <taxon>Gunneridae</taxon>
        <taxon>Pentapetalae</taxon>
        <taxon>asterids</taxon>
        <taxon>lamiids</taxon>
        <taxon>Solanales</taxon>
        <taxon>Solanaceae</taxon>
        <taxon>Solanoideae</taxon>
        <taxon>Solaneae</taxon>
        <taxon>Solanum</taxon>
    </lineage>
</organism>
<sequence length="78" mass="9077">FFSPPLPLLKPSIANLLHLYRVTVNLLFTCPQSRFPHLVLHRSHSHLVSDISFLILSLLVWSYIHHNILISASFIFRM</sequence>
<feature type="non-terminal residue" evidence="2">
    <location>
        <position position="1"/>
    </location>
</feature>
<dbReference type="AlphaFoldDB" id="A0A0V0H9H3"/>